<keyword evidence="4" id="KW-1185">Reference proteome</keyword>
<dbReference type="PANTHER" id="PTHR28288">
    <property type="entry name" value="PROTEASE B INHIBITOR 2"/>
    <property type="match status" value="1"/>
</dbReference>
<evidence type="ECO:0000256" key="1">
    <source>
        <dbReference type="ARBA" id="ARBA00038069"/>
    </source>
</evidence>
<organism evidence="3 4">
    <name type="scientific">Pholiota conissans</name>
    <dbReference type="NCBI Taxonomy" id="109636"/>
    <lineage>
        <taxon>Eukaryota</taxon>
        <taxon>Fungi</taxon>
        <taxon>Dikarya</taxon>
        <taxon>Basidiomycota</taxon>
        <taxon>Agaricomycotina</taxon>
        <taxon>Agaricomycetes</taxon>
        <taxon>Agaricomycetidae</taxon>
        <taxon>Agaricales</taxon>
        <taxon>Agaricineae</taxon>
        <taxon>Strophariaceae</taxon>
        <taxon>Pholiota</taxon>
    </lineage>
</organism>
<dbReference type="InterPro" id="IPR010259">
    <property type="entry name" value="S8pro/Inhibitor_I9"/>
</dbReference>
<dbReference type="SUPFAM" id="SSF54897">
    <property type="entry name" value="Protease propeptides/inhibitors"/>
    <property type="match status" value="1"/>
</dbReference>
<accession>A0A9P5Z0K6</accession>
<dbReference type="GO" id="GO:0008233">
    <property type="term" value="F:peptidase activity"/>
    <property type="evidence" value="ECO:0007669"/>
    <property type="project" value="UniProtKB-KW"/>
</dbReference>
<comment type="caution">
    <text evidence="3">The sequence shown here is derived from an EMBL/GenBank/DDBJ whole genome shotgun (WGS) entry which is preliminary data.</text>
</comment>
<reference evidence="3" key="1">
    <citation type="submission" date="2020-11" db="EMBL/GenBank/DDBJ databases">
        <authorList>
            <consortium name="DOE Joint Genome Institute"/>
            <person name="Ahrendt S."/>
            <person name="Riley R."/>
            <person name="Andreopoulos W."/>
            <person name="Labutti K."/>
            <person name="Pangilinan J."/>
            <person name="Ruiz-Duenas F.J."/>
            <person name="Barrasa J.M."/>
            <person name="Sanchez-Garcia M."/>
            <person name="Camarero S."/>
            <person name="Miyauchi S."/>
            <person name="Serrano A."/>
            <person name="Linde D."/>
            <person name="Babiker R."/>
            <person name="Drula E."/>
            <person name="Ayuso-Fernandez I."/>
            <person name="Pacheco R."/>
            <person name="Padilla G."/>
            <person name="Ferreira P."/>
            <person name="Barriuso J."/>
            <person name="Kellner H."/>
            <person name="Castanera R."/>
            <person name="Alfaro M."/>
            <person name="Ramirez L."/>
            <person name="Pisabarro A.G."/>
            <person name="Kuo A."/>
            <person name="Tritt A."/>
            <person name="Lipzen A."/>
            <person name="He G."/>
            <person name="Yan M."/>
            <person name="Ng V."/>
            <person name="Cullen D."/>
            <person name="Martin F."/>
            <person name="Rosso M.-N."/>
            <person name="Henrissat B."/>
            <person name="Hibbett D."/>
            <person name="Martinez A.T."/>
            <person name="Grigoriev I.V."/>
        </authorList>
    </citation>
    <scope>NUCLEOTIDE SEQUENCE</scope>
    <source>
        <strain evidence="3">CIRM-BRFM 674</strain>
    </source>
</reference>
<dbReference type="InterPro" id="IPR052471">
    <property type="entry name" value="PBI_I9"/>
</dbReference>
<dbReference type="GO" id="GO:0042144">
    <property type="term" value="P:vacuole fusion, non-autophagic"/>
    <property type="evidence" value="ECO:0007669"/>
    <property type="project" value="TreeGrafter"/>
</dbReference>
<dbReference type="GO" id="GO:0006508">
    <property type="term" value="P:proteolysis"/>
    <property type="evidence" value="ECO:0007669"/>
    <property type="project" value="UniProtKB-KW"/>
</dbReference>
<protein>
    <submittedName>
        <fullName evidence="3">Protease propeptide/inhibitor</fullName>
    </submittedName>
</protein>
<dbReference type="PANTHER" id="PTHR28288:SF2">
    <property type="entry name" value="PROTEASE B INHIBITOR 2"/>
    <property type="match status" value="1"/>
</dbReference>
<comment type="similarity">
    <text evidence="1">Belongs to the protease inhibitor I9 family.</text>
</comment>
<dbReference type="Pfam" id="PF05922">
    <property type="entry name" value="Inhibitor_I9"/>
    <property type="match status" value="1"/>
</dbReference>
<dbReference type="Proteomes" id="UP000807469">
    <property type="component" value="Unassembled WGS sequence"/>
</dbReference>
<feature type="domain" description="Inhibitor I9" evidence="2">
    <location>
        <begin position="9"/>
        <end position="77"/>
    </location>
</feature>
<keyword evidence="3" id="KW-0645">Protease</keyword>
<dbReference type="EMBL" id="MU155230">
    <property type="protein sequence ID" value="KAF9478601.1"/>
    <property type="molecule type" value="Genomic_DNA"/>
</dbReference>
<evidence type="ECO:0000259" key="2">
    <source>
        <dbReference type="Pfam" id="PF05922"/>
    </source>
</evidence>
<dbReference type="GO" id="GO:0004866">
    <property type="term" value="F:endopeptidase inhibitor activity"/>
    <property type="evidence" value="ECO:0007669"/>
    <property type="project" value="TreeGrafter"/>
</dbReference>
<proteinExistence type="inferred from homology"/>
<sequence length="78" mass="8642">MSTPTTLEKYIVVFKDNATPLQVQQYANDIIAHGGRIFNRYTNILNGFSATIPASFLASLKASHIIEYIEPDGIVTIQ</sequence>
<evidence type="ECO:0000313" key="3">
    <source>
        <dbReference type="EMBL" id="KAF9478601.1"/>
    </source>
</evidence>
<keyword evidence="3" id="KW-0378">Hydrolase</keyword>
<gene>
    <name evidence="3" type="ORF">BDN70DRAFT_994048</name>
</gene>
<dbReference type="AlphaFoldDB" id="A0A9P5Z0K6"/>
<dbReference type="OrthoDB" id="5518345at2759"/>
<dbReference type="InterPro" id="IPR037045">
    <property type="entry name" value="S8pro/Inhibitor_I9_sf"/>
</dbReference>
<name>A0A9P5Z0K6_9AGAR</name>
<dbReference type="Gene3D" id="3.30.70.80">
    <property type="entry name" value="Peptidase S8 propeptide/proteinase inhibitor I9"/>
    <property type="match status" value="1"/>
</dbReference>
<evidence type="ECO:0000313" key="4">
    <source>
        <dbReference type="Proteomes" id="UP000807469"/>
    </source>
</evidence>